<dbReference type="GO" id="GO:0043952">
    <property type="term" value="P:protein transport by the Sec complex"/>
    <property type="evidence" value="ECO:0007669"/>
    <property type="project" value="TreeGrafter"/>
</dbReference>
<dbReference type="eggNOG" id="COG1314">
    <property type="taxonomic scope" value="Bacteria"/>
</dbReference>
<evidence type="ECO:0000256" key="4">
    <source>
        <dbReference type="ARBA" id="ARBA00022475"/>
    </source>
</evidence>
<evidence type="ECO:0000256" key="7">
    <source>
        <dbReference type="ARBA" id="ARBA00022989"/>
    </source>
</evidence>
<organism evidence="12 13">
    <name type="scientific">Bacteroides coprosuis DSM 18011</name>
    <dbReference type="NCBI Taxonomy" id="679937"/>
    <lineage>
        <taxon>Bacteria</taxon>
        <taxon>Pseudomonadati</taxon>
        <taxon>Bacteroidota</taxon>
        <taxon>Bacteroidia</taxon>
        <taxon>Bacteroidales</taxon>
        <taxon>Bacteroidaceae</taxon>
        <taxon>Bacteroides</taxon>
    </lineage>
</organism>
<dbReference type="OrthoDB" id="1122493at2"/>
<keyword evidence="13" id="KW-1185">Reference proteome</keyword>
<keyword evidence="8 10" id="KW-0811">Translocation</keyword>
<dbReference type="Pfam" id="PF03840">
    <property type="entry name" value="SecG"/>
    <property type="match status" value="1"/>
</dbReference>
<comment type="caution">
    <text evidence="10">Lacks conserved residue(s) required for the propagation of feature annotation.</text>
</comment>
<proteinExistence type="inferred from homology"/>
<dbReference type="Proteomes" id="UP000018439">
    <property type="component" value="Chromosome"/>
</dbReference>
<dbReference type="GO" id="GO:0065002">
    <property type="term" value="P:intracellular protein transmembrane transport"/>
    <property type="evidence" value="ECO:0007669"/>
    <property type="project" value="TreeGrafter"/>
</dbReference>
<name>F3ZNL4_9BACE</name>
<dbReference type="NCBIfam" id="TIGR00810">
    <property type="entry name" value="secG"/>
    <property type="match status" value="1"/>
</dbReference>
<protein>
    <recommendedName>
        <fullName evidence="10">Protein-export membrane protein SecG</fullName>
    </recommendedName>
</protein>
<feature type="transmembrane region" description="Helical" evidence="10">
    <location>
        <begin position="55"/>
        <end position="73"/>
    </location>
</feature>
<keyword evidence="5 10" id="KW-0812">Transmembrane</keyword>
<comment type="subcellular location">
    <subcellularLocation>
        <location evidence="1 10">Cell membrane</location>
        <topology evidence="1 10">Multi-pass membrane protein</topology>
    </subcellularLocation>
</comment>
<dbReference type="GO" id="GO:0015450">
    <property type="term" value="F:protein-transporting ATPase activity"/>
    <property type="evidence" value="ECO:0007669"/>
    <property type="project" value="UniProtKB-UniRule"/>
</dbReference>
<evidence type="ECO:0000256" key="11">
    <source>
        <dbReference type="SAM" id="MobiDB-lite"/>
    </source>
</evidence>
<evidence type="ECO:0000256" key="6">
    <source>
        <dbReference type="ARBA" id="ARBA00022927"/>
    </source>
</evidence>
<dbReference type="PANTHER" id="PTHR34182:SF1">
    <property type="entry name" value="PROTEIN-EXPORT MEMBRANE PROTEIN SECG"/>
    <property type="match status" value="1"/>
</dbReference>
<keyword evidence="7 10" id="KW-1133">Transmembrane helix</keyword>
<dbReference type="AlphaFoldDB" id="F3ZNL4"/>
<comment type="function">
    <text evidence="10">Involved in protein export. Participates in an early event of protein translocation.</text>
</comment>
<dbReference type="STRING" id="679937.Bcop_2397"/>
<evidence type="ECO:0000313" key="13">
    <source>
        <dbReference type="Proteomes" id="UP000018439"/>
    </source>
</evidence>
<keyword evidence="4 10" id="KW-1003">Cell membrane</keyword>
<gene>
    <name evidence="12" type="ORF">Bcop_2397</name>
</gene>
<comment type="similarity">
    <text evidence="2 10">Belongs to the SecG family.</text>
</comment>
<evidence type="ECO:0000313" key="12">
    <source>
        <dbReference type="EMBL" id="EGJ72549.1"/>
    </source>
</evidence>
<dbReference type="InterPro" id="IPR004692">
    <property type="entry name" value="SecG"/>
</dbReference>
<dbReference type="GO" id="GO:0009306">
    <property type="term" value="P:protein secretion"/>
    <property type="evidence" value="ECO:0007669"/>
    <property type="project" value="UniProtKB-UniRule"/>
</dbReference>
<keyword evidence="3 10" id="KW-0813">Transport</keyword>
<evidence type="ECO:0000256" key="2">
    <source>
        <dbReference type="ARBA" id="ARBA00008445"/>
    </source>
</evidence>
<keyword evidence="6 10" id="KW-0653">Protein transport</keyword>
<evidence type="ECO:0000256" key="1">
    <source>
        <dbReference type="ARBA" id="ARBA00004651"/>
    </source>
</evidence>
<dbReference type="PANTHER" id="PTHR34182">
    <property type="entry name" value="PROTEIN-EXPORT MEMBRANE PROTEIN SECG"/>
    <property type="match status" value="1"/>
</dbReference>
<evidence type="ECO:0000256" key="5">
    <source>
        <dbReference type="ARBA" id="ARBA00022692"/>
    </source>
</evidence>
<reference evidence="12 13" key="1">
    <citation type="journal article" date="2011" name="Stand. Genomic Sci.">
        <title>Non-contiguous finished genome sequence of Bacteroides coprosuis type strain (PC139).</title>
        <authorList>
            <person name="Land M."/>
            <person name="Held B."/>
            <person name="Gronow S."/>
            <person name="Abt B."/>
            <person name="Lucas S."/>
            <person name="Del Rio T.G."/>
            <person name="Nolan M."/>
            <person name="Tice H."/>
            <person name="Cheng J.F."/>
            <person name="Pitluck S."/>
            <person name="Liolios K."/>
            <person name="Pagani I."/>
            <person name="Ivanova N."/>
            <person name="Mavromatis K."/>
            <person name="Mikhailova N."/>
            <person name="Pati A."/>
            <person name="Tapia R."/>
            <person name="Han C."/>
            <person name="Goodwin L."/>
            <person name="Chen A."/>
            <person name="Palaniappan K."/>
            <person name="Hauser L."/>
            <person name="Brambilla E.M."/>
            <person name="Rohde M."/>
            <person name="Goker M."/>
            <person name="Detter J.C."/>
            <person name="Woyke T."/>
            <person name="Bristow J."/>
            <person name="Eisen J.A."/>
            <person name="Markowitz V."/>
            <person name="Hugenholtz P."/>
            <person name="Kyrpides N.C."/>
            <person name="Klenk H.P."/>
            <person name="Lapidus A."/>
        </authorList>
    </citation>
    <scope>NUCLEOTIDE SEQUENCE</scope>
    <source>
        <strain evidence="12 13">DSM 18011</strain>
    </source>
</reference>
<evidence type="ECO:0000256" key="8">
    <source>
        <dbReference type="ARBA" id="ARBA00023010"/>
    </source>
</evidence>
<evidence type="ECO:0000256" key="9">
    <source>
        <dbReference type="ARBA" id="ARBA00023136"/>
    </source>
</evidence>
<dbReference type="HOGENOM" id="CLU_094156_1_0_10"/>
<sequence>MYTFLIVLILVLSVALCLIVLIQKSKGGGLASGFSSTNQIMGVPKMTDFIEKLTWGLAAGIVILSIATVYVLPSAPTSQDGNRFLDQAQKQQVENPYNFQDQGVSTTVNETPIENSSEATTPAESDSAE</sequence>
<evidence type="ECO:0000256" key="10">
    <source>
        <dbReference type="RuleBase" id="RU365087"/>
    </source>
</evidence>
<keyword evidence="9 10" id="KW-0472">Membrane</keyword>
<feature type="region of interest" description="Disordered" evidence="11">
    <location>
        <begin position="94"/>
        <end position="129"/>
    </location>
</feature>
<dbReference type="EMBL" id="CM001167">
    <property type="protein sequence ID" value="EGJ72549.1"/>
    <property type="molecule type" value="Genomic_DNA"/>
</dbReference>
<dbReference type="GO" id="GO:0005886">
    <property type="term" value="C:plasma membrane"/>
    <property type="evidence" value="ECO:0007669"/>
    <property type="project" value="UniProtKB-SubCell"/>
</dbReference>
<accession>F3ZNL4</accession>
<evidence type="ECO:0000256" key="3">
    <source>
        <dbReference type="ARBA" id="ARBA00022448"/>
    </source>
</evidence>